<accession>A0A240BV54</accession>
<organism evidence="2 3">
    <name type="scientific">Serratia ficaria</name>
    <dbReference type="NCBI Taxonomy" id="61651"/>
    <lineage>
        <taxon>Bacteria</taxon>
        <taxon>Pseudomonadati</taxon>
        <taxon>Pseudomonadota</taxon>
        <taxon>Gammaproteobacteria</taxon>
        <taxon>Enterobacterales</taxon>
        <taxon>Yersiniaceae</taxon>
        <taxon>Serratia</taxon>
    </lineage>
</organism>
<sequence length="55" mass="6437">MKCLIGYLILMSPMLLLSHFLGDLAVFIWVINSVILTALTQYVMRRKPKEYDDVY</sequence>
<name>A0A240BV54_SERFI</name>
<dbReference type="Proteomes" id="UP000215134">
    <property type="component" value="Chromosome 1"/>
</dbReference>
<dbReference type="EMBL" id="LT906479">
    <property type="protein sequence ID" value="SNV99677.1"/>
    <property type="molecule type" value="Genomic_DNA"/>
</dbReference>
<evidence type="ECO:0000313" key="3">
    <source>
        <dbReference type="Proteomes" id="UP000215134"/>
    </source>
</evidence>
<feature type="transmembrane region" description="Helical" evidence="1">
    <location>
        <begin position="20"/>
        <end position="39"/>
    </location>
</feature>
<keyword evidence="1" id="KW-1133">Transmembrane helix</keyword>
<evidence type="ECO:0000256" key="1">
    <source>
        <dbReference type="SAM" id="Phobius"/>
    </source>
</evidence>
<proteinExistence type="predicted"/>
<keyword evidence="1" id="KW-0472">Membrane</keyword>
<dbReference type="AlphaFoldDB" id="A0A240BV54"/>
<gene>
    <name evidence="2" type="ORF">SAMEA4384070_01988</name>
</gene>
<protein>
    <submittedName>
        <fullName evidence="2">Uncharacterized protein</fullName>
    </submittedName>
</protein>
<evidence type="ECO:0000313" key="2">
    <source>
        <dbReference type="EMBL" id="SNV99677.1"/>
    </source>
</evidence>
<keyword evidence="3" id="KW-1185">Reference proteome</keyword>
<dbReference type="KEGG" id="sfj:SAMEA4384070_1988"/>
<reference evidence="2 3" key="1">
    <citation type="submission" date="2017-06" db="EMBL/GenBank/DDBJ databases">
        <authorList>
            <consortium name="Pathogen Informatics"/>
        </authorList>
    </citation>
    <scope>NUCLEOTIDE SEQUENCE [LARGE SCALE GENOMIC DNA]</scope>
    <source>
        <strain evidence="2 3">NCTC12148</strain>
    </source>
</reference>
<keyword evidence="1" id="KW-0812">Transmembrane</keyword>